<keyword evidence="1" id="KW-0472">Membrane</keyword>
<evidence type="ECO:0000313" key="2">
    <source>
        <dbReference type="EMBL" id="PIB75721.1"/>
    </source>
</evidence>
<sequence>MRSDVSRKGDKMIVKTLKALGWVTGFALIGLGVGRIFFPSETMPGAGEMSATMDSETRAAGALLIAMGAGYLWAVRQTEIPVAAVRFLAASMGLLALTRVVSIVAVGMPDPVFAAAAGVEFAAAALTWWYSCLGARRR</sequence>
<feature type="transmembrane region" description="Helical" evidence="1">
    <location>
        <begin position="20"/>
        <end position="38"/>
    </location>
</feature>
<comment type="caution">
    <text evidence="2">The sequence shown here is derived from an EMBL/GenBank/DDBJ whole genome shotgun (WGS) entry which is preliminary data.</text>
</comment>
<keyword evidence="3" id="KW-1185">Reference proteome</keyword>
<dbReference type="InterPro" id="IPR025597">
    <property type="entry name" value="DUF4345"/>
</dbReference>
<accession>A0A2G5PBK0</accession>
<keyword evidence="1" id="KW-0812">Transmembrane</keyword>
<organism evidence="2 3">
    <name type="scientific">Mycolicibacterium brumae</name>
    <dbReference type="NCBI Taxonomy" id="85968"/>
    <lineage>
        <taxon>Bacteria</taxon>
        <taxon>Bacillati</taxon>
        <taxon>Actinomycetota</taxon>
        <taxon>Actinomycetes</taxon>
        <taxon>Mycobacteriales</taxon>
        <taxon>Mycobacteriaceae</taxon>
        <taxon>Mycolicibacterium</taxon>
    </lineage>
</organism>
<evidence type="ECO:0000256" key="1">
    <source>
        <dbReference type="SAM" id="Phobius"/>
    </source>
</evidence>
<reference evidence="2 3" key="1">
    <citation type="journal article" date="2017" name="Infect. Genet. Evol.">
        <title>The new phylogeny of the genus Mycobacterium: The old and the news.</title>
        <authorList>
            <person name="Tortoli E."/>
            <person name="Fedrizzi T."/>
            <person name="Meehan C.J."/>
            <person name="Trovato A."/>
            <person name="Grottola A."/>
            <person name="Giacobazzi E."/>
            <person name="Serpini G.F."/>
            <person name="Tagliazucchi S."/>
            <person name="Fabio A."/>
            <person name="Bettua C."/>
            <person name="Bertorelli R."/>
            <person name="Frascaro F."/>
            <person name="De Sanctis V."/>
            <person name="Pecorari M."/>
            <person name="Jousson O."/>
            <person name="Segata N."/>
            <person name="Cirillo D.M."/>
        </authorList>
    </citation>
    <scope>NUCLEOTIDE SEQUENCE [LARGE SCALE GENOMIC DNA]</scope>
    <source>
        <strain evidence="2 3">CIP1034565</strain>
    </source>
</reference>
<dbReference type="Proteomes" id="UP000230551">
    <property type="component" value="Unassembled WGS sequence"/>
</dbReference>
<proteinExistence type="predicted"/>
<dbReference type="EMBL" id="PDCN02000008">
    <property type="protein sequence ID" value="PIB75721.1"/>
    <property type="molecule type" value="Genomic_DNA"/>
</dbReference>
<gene>
    <name evidence="2" type="ORF">CQY22_008265</name>
</gene>
<dbReference type="Pfam" id="PF14248">
    <property type="entry name" value="DUF4345"/>
    <property type="match status" value="1"/>
</dbReference>
<dbReference type="STRING" id="85968.GCA_900073015_03121"/>
<evidence type="ECO:0000313" key="3">
    <source>
        <dbReference type="Proteomes" id="UP000230551"/>
    </source>
</evidence>
<feature type="transmembrane region" description="Helical" evidence="1">
    <location>
        <begin position="58"/>
        <end position="75"/>
    </location>
</feature>
<keyword evidence="1" id="KW-1133">Transmembrane helix</keyword>
<feature type="transmembrane region" description="Helical" evidence="1">
    <location>
        <begin position="87"/>
        <end position="106"/>
    </location>
</feature>
<feature type="transmembrane region" description="Helical" evidence="1">
    <location>
        <begin position="112"/>
        <end position="133"/>
    </location>
</feature>
<name>A0A2G5PBK0_9MYCO</name>
<dbReference type="AlphaFoldDB" id="A0A2G5PBK0"/>
<protein>
    <submittedName>
        <fullName evidence="2">DUF4345 domain-containing protein</fullName>
    </submittedName>
</protein>